<gene>
    <name evidence="2" type="ORF">PVAP13_5KG239800</name>
</gene>
<evidence type="ECO:0000313" key="3">
    <source>
        <dbReference type="Proteomes" id="UP000823388"/>
    </source>
</evidence>
<keyword evidence="3" id="KW-1185">Reference proteome</keyword>
<accession>A0A8T0SMH7</accession>
<sequence length="208" mass="22288">MTSYIYHLSLLLKSMNGRLVRHATEAPPLRQSPSRDQQPSDLCFFSLRAVVRKNYRPSVVAHRQSASRDQQPSDRSFPRCERWSATIAKSDRPAPLAAALTNSQSPAKPQASSTGSQSPAKFDRLPPPPAALGRRGGDPVCGPAARVPGGGRGQDARRSHDGVPAAAACTSPATFHQSVSSNPAMFEPLCDTLGVCTVELYLFYASCA</sequence>
<dbReference type="AlphaFoldDB" id="A0A8T0SMH7"/>
<feature type="region of interest" description="Disordered" evidence="1">
    <location>
        <begin position="58"/>
        <end position="79"/>
    </location>
</feature>
<evidence type="ECO:0000313" key="2">
    <source>
        <dbReference type="EMBL" id="KAG2597636.1"/>
    </source>
</evidence>
<dbReference type="EMBL" id="CM029045">
    <property type="protein sequence ID" value="KAG2597636.1"/>
    <property type="molecule type" value="Genomic_DNA"/>
</dbReference>
<comment type="caution">
    <text evidence="2">The sequence shown here is derived from an EMBL/GenBank/DDBJ whole genome shotgun (WGS) entry which is preliminary data.</text>
</comment>
<proteinExistence type="predicted"/>
<organism evidence="2 3">
    <name type="scientific">Panicum virgatum</name>
    <name type="common">Blackwell switchgrass</name>
    <dbReference type="NCBI Taxonomy" id="38727"/>
    <lineage>
        <taxon>Eukaryota</taxon>
        <taxon>Viridiplantae</taxon>
        <taxon>Streptophyta</taxon>
        <taxon>Embryophyta</taxon>
        <taxon>Tracheophyta</taxon>
        <taxon>Spermatophyta</taxon>
        <taxon>Magnoliopsida</taxon>
        <taxon>Liliopsida</taxon>
        <taxon>Poales</taxon>
        <taxon>Poaceae</taxon>
        <taxon>PACMAD clade</taxon>
        <taxon>Panicoideae</taxon>
        <taxon>Panicodae</taxon>
        <taxon>Paniceae</taxon>
        <taxon>Panicinae</taxon>
        <taxon>Panicum</taxon>
        <taxon>Panicum sect. Hiantes</taxon>
    </lineage>
</organism>
<name>A0A8T0SMH7_PANVG</name>
<evidence type="ECO:0000256" key="1">
    <source>
        <dbReference type="SAM" id="MobiDB-lite"/>
    </source>
</evidence>
<feature type="compositionally biased region" description="Polar residues" evidence="1">
    <location>
        <begin position="100"/>
        <end position="119"/>
    </location>
</feature>
<feature type="region of interest" description="Disordered" evidence="1">
    <location>
        <begin position="98"/>
        <end position="165"/>
    </location>
</feature>
<protein>
    <submittedName>
        <fullName evidence="2">Uncharacterized protein</fullName>
    </submittedName>
</protein>
<feature type="compositionally biased region" description="Low complexity" evidence="1">
    <location>
        <begin position="138"/>
        <end position="147"/>
    </location>
</feature>
<dbReference type="Proteomes" id="UP000823388">
    <property type="component" value="Chromosome 5K"/>
</dbReference>
<reference evidence="2" key="1">
    <citation type="submission" date="2020-05" db="EMBL/GenBank/DDBJ databases">
        <title>WGS assembly of Panicum virgatum.</title>
        <authorList>
            <person name="Lovell J.T."/>
            <person name="Jenkins J."/>
            <person name="Shu S."/>
            <person name="Juenger T.E."/>
            <person name="Schmutz J."/>
        </authorList>
    </citation>
    <scope>NUCLEOTIDE SEQUENCE</scope>
    <source>
        <strain evidence="2">AP13</strain>
    </source>
</reference>